<keyword evidence="1" id="KW-0732">Signal</keyword>
<sequence>MTRVGLSIALMLPLAAQAGQAVGTDTFASRDTDGTEVTRASLTWDMRFDDIERYRGLRFERAEFRPATGGRVRDDRLYLRFADVGERWKWNGALGTDGDTWLGAASLYTEERFRQEYFVEREVIETQQGLTRGIHYTFVGGAWDLPIDERQLITAMLGVQDFTGENRRYHLRARYIAVLQPDWGLSAQLRVRYAHSTAPGEFDYYSPRWYAEALPTLQIRRSRGGWVYQGAVGWGRQQDSGSDARRSRLAEFLVQSPRRGRDWYLRAGFTYSDTPTVAGAQYGYRQLTLQALRTF</sequence>
<comment type="caution">
    <text evidence="2">The sequence shown here is derived from an EMBL/GenBank/DDBJ whole genome shotgun (WGS) entry which is preliminary data.</text>
</comment>
<dbReference type="RefSeq" id="WP_146471878.1">
    <property type="nucleotide sequence ID" value="NZ_BNCF01000011.1"/>
</dbReference>
<feature type="signal peptide" evidence="1">
    <location>
        <begin position="1"/>
        <end position="21"/>
    </location>
</feature>
<dbReference type="EMBL" id="BNCF01000011">
    <property type="protein sequence ID" value="GHE38243.1"/>
    <property type="molecule type" value="Genomic_DNA"/>
</dbReference>
<dbReference type="AlphaFoldDB" id="A0A919DE83"/>
<protein>
    <recommendedName>
        <fullName evidence="4">Alginate export domain-containing protein</fullName>
    </recommendedName>
</protein>
<gene>
    <name evidence="2" type="ORF">GCM10007167_20590</name>
</gene>
<evidence type="ECO:0008006" key="4">
    <source>
        <dbReference type="Google" id="ProtNLM"/>
    </source>
</evidence>
<proteinExistence type="predicted"/>
<evidence type="ECO:0000313" key="3">
    <source>
        <dbReference type="Proteomes" id="UP000636453"/>
    </source>
</evidence>
<evidence type="ECO:0000313" key="2">
    <source>
        <dbReference type="EMBL" id="GHE38243.1"/>
    </source>
</evidence>
<keyword evidence="3" id="KW-1185">Reference proteome</keyword>
<accession>A0A919DE83</accession>
<feature type="chain" id="PRO_5037985216" description="Alginate export domain-containing protein" evidence="1">
    <location>
        <begin position="22"/>
        <end position="295"/>
    </location>
</feature>
<reference evidence="2" key="1">
    <citation type="journal article" date="2014" name="Int. J. Syst. Evol. Microbiol.">
        <title>Complete genome sequence of Corynebacterium casei LMG S-19264T (=DSM 44701T), isolated from a smear-ripened cheese.</title>
        <authorList>
            <consortium name="US DOE Joint Genome Institute (JGI-PGF)"/>
            <person name="Walter F."/>
            <person name="Albersmeier A."/>
            <person name="Kalinowski J."/>
            <person name="Ruckert C."/>
        </authorList>
    </citation>
    <scope>NUCLEOTIDE SEQUENCE</scope>
    <source>
        <strain evidence="2">KCTC 32020</strain>
    </source>
</reference>
<dbReference type="OrthoDB" id="6675128at2"/>
<reference evidence="2" key="2">
    <citation type="submission" date="2020-09" db="EMBL/GenBank/DDBJ databases">
        <authorList>
            <person name="Sun Q."/>
            <person name="Kim S."/>
        </authorList>
    </citation>
    <scope>NUCLEOTIDE SEQUENCE</scope>
    <source>
        <strain evidence="2">KCTC 32020</strain>
    </source>
</reference>
<evidence type="ECO:0000256" key="1">
    <source>
        <dbReference type="SAM" id="SignalP"/>
    </source>
</evidence>
<name>A0A919DE83_9GAMM</name>
<dbReference type="Proteomes" id="UP000636453">
    <property type="component" value="Unassembled WGS sequence"/>
</dbReference>
<organism evidence="2 3">
    <name type="scientific">Vulcaniibacterium thermophilum</name>
    <dbReference type="NCBI Taxonomy" id="1169913"/>
    <lineage>
        <taxon>Bacteria</taxon>
        <taxon>Pseudomonadati</taxon>
        <taxon>Pseudomonadota</taxon>
        <taxon>Gammaproteobacteria</taxon>
        <taxon>Lysobacterales</taxon>
        <taxon>Lysobacteraceae</taxon>
        <taxon>Vulcaniibacterium</taxon>
    </lineage>
</organism>